<dbReference type="Pfam" id="PF06985">
    <property type="entry name" value="HET"/>
    <property type="match status" value="1"/>
</dbReference>
<dbReference type="InterPro" id="IPR010730">
    <property type="entry name" value="HET"/>
</dbReference>
<dbReference type="PANTHER" id="PTHR33112:SF1">
    <property type="entry name" value="HETEROKARYON INCOMPATIBILITY DOMAIN-CONTAINING PROTEIN"/>
    <property type="match status" value="1"/>
</dbReference>
<dbReference type="Proteomes" id="UP001375240">
    <property type="component" value="Unassembled WGS sequence"/>
</dbReference>
<dbReference type="PANTHER" id="PTHR33112">
    <property type="entry name" value="DOMAIN PROTEIN, PUTATIVE-RELATED"/>
    <property type="match status" value="1"/>
</dbReference>
<dbReference type="AlphaFoldDB" id="A0AAV9UR29"/>
<feature type="region of interest" description="Disordered" evidence="1">
    <location>
        <begin position="152"/>
        <end position="194"/>
    </location>
</feature>
<organism evidence="3 4">
    <name type="scientific">Orbilia brochopaga</name>
    <dbReference type="NCBI Taxonomy" id="3140254"/>
    <lineage>
        <taxon>Eukaryota</taxon>
        <taxon>Fungi</taxon>
        <taxon>Dikarya</taxon>
        <taxon>Ascomycota</taxon>
        <taxon>Pezizomycotina</taxon>
        <taxon>Orbiliomycetes</taxon>
        <taxon>Orbiliales</taxon>
        <taxon>Orbiliaceae</taxon>
        <taxon>Orbilia</taxon>
    </lineage>
</organism>
<protein>
    <recommendedName>
        <fullName evidence="2">Heterokaryon incompatibility domain-containing protein</fullName>
    </recommendedName>
</protein>
<evidence type="ECO:0000313" key="4">
    <source>
        <dbReference type="Proteomes" id="UP001375240"/>
    </source>
</evidence>
<comment type="caution">
    <text evidence="3">The sequence shown here is derived from an EMBL/GenBank/DDBJ whole genome shotgun (WGS) entry which is preliminary data.</text>
</comment>
<evidence type="ECO:0000256" key="1">
    <source>
        <dbReference type="SAM" id="MobiDB-lite"/>
    </source>
</evidence>
<proteinExistence type="predicted"/>
<feature type="region of interest" description="Disordered" evidence="1">
    <location>
        <begin position="228"/>
        <end position="249"/>
    </location>
</feature>
<accession>A0AAV9UR29</accession>
<sequence>MDPPNPELLCQRCEALKLDENLSRLQSEERSYSEMHRSWKIADLGKPSSWDESTCALCYLLKVIHSNRPAGYSDDTKYSMHAFISYKTRGLSALPSAIHERSRTSDFEDGVAAFGFIFPINGEDMQTEATFDRDNTESEEDIADLEEDAADYEEDISSTDEDNAGTDEDIVDDEEDVVEDEEDILDDEGDIPGYEEDTAEAYEDNAEPEGITGSDEDAMGLDEYVTGSEEDTADSDDGHDGYNPNDPFTLRQVPEYVDLAQIKRWVKRGGMTNSRDWRGLSVKENPYFKLVDCDLREVVQAPQKCKYAALSYVCGNLGSAADVHEHDRRLPETVPATIEDAITVTKGLGLKYLWVDRYCIFQDDIHEKAQQIPRMDAIYSSAHATIFAAAGTDANHGLPGVSKPRVPNRQPVVRVGKYELTWSLPDAPRLVSESTWNTRGWTLQEMYFCGHRLKFTNLQVYWECRWNVFHSEAWDIYPFSNTEKIPTHSSSVDYYSVARYVRQYSKRKFSYDSDIIDAMRGLLRTHALDNGAEQPCQYWDVTIIPPGKVRGAFDSGDVLYYLLWKHTERSTRRLQSPSWSTSGEKFPSWSWTGWVGVVSFLRFMDFQVTGFEPEPSLVTKVQDSKGNIILWDSLRQQKPTSIDVSKDFGATIRITAPIIELHFEWLSQPPQHTWYSRMEWTEEFEDTNSGYQEGYYVKCHGDYNTYSPVHLSGDVPQNDAGLVSKPWRCVVLGEMTHKTKMYKQFKDICVLVLRYDGPAERYERVGFIDLAHRIWDDVCEEIKIKEEEKEEEEEMERYRRTGRMSMEEKEVARFPDFIQPLQLERTIEEVHIC</sequence>
<name>A0AAV9UR29_9PEZI</name>
<feature type="domain" description="Heterokaryon incompatibility" evidence="2">
    <location>
        <begin position="307"/>
        <end position="445"/>
    </location>
</feature>
<keyword evidence="4" id="KW-1185">Reference proteome</keyword>
<evidence type="ECO:0000313" key="3">
    <source>
        <dbReference type="EMBL" id="KAK6346775.1"/>
    </source>
</evidence>
<evidence type="ECO:0000259" key="2">
    <source>
        <dbReference type="Pfam" id="PF06985"/>
    </source>
</evidence>
<dbReference type="EMBL" id="JAVHNQ010000005">
    <property type="protein sequence ID" value="KAK6346775.1"/>
    <property type="molecule type" value="Genomic_DNA"/>
</dbReference>
<reference evidence="3 4" key="1">
    <citation type="submission" date="2019-10" db="EMBL/GenBank/DDBJ databases">
        <authorList>
            <person name="Palmer J.M."/>
        </authorList>
    </citation>
    <scope>NUCLEOTIDE SEQUENCE [LARGE SCALE GENOMIC DNA]</scope>
    <source>
        <strain evidence="3 4">TWF696</strain>
    </source>
</reference>
<gene>
    <name evidence="3" type="ORF">TWF696_006884</name>
</gene>
<feature type="compositionally biased region" description="Acidic residues" evidence="1">
    <location>
        <begin position="228"/>
        <end position="237"/>
    </location>
</feature>